<dbReference type="SUPFAM" id="SSF48498">
    <property type="entry name" value="Tetracyclin repressor-like, C-terminal domain"/>
    <property type="match status" value="1"/>
</dbReference>
<gene>
    <name evidence="6" type="ORF">ACFYV7_14320</name>
</gene>
<proteinExistence type="predicted"/>
<evidence type="ECO:0000256" key="4">
    <source>
        <dbReference type="PROSITE-ProRule" id="PRU00335"/>
    </source>
</evidence>
<name>A0ABW6QRV0_9NOCA</name>
<dbReference type="PANTHER" id="PTHR30055:SF151">
    <property type="entry name" value="TRANSCRIPTIONAL REGULATORY PROTEIN"/>
    <property type="match status" value="1"/>
</dbReference>
<dbReference type="SUPFAM" id="SSF46689">
    <property type="entry name" value="Homeodomain-like"/>
    <property type="match status" value="1"/>
</dbReference>
<feature type="domain" description="HTH tetR-type" evidence="5">
    <location>
        <begin position="27"/>
        <end position="87"/>
    </location>
</feature>
<feature type="DNA-binding region" description="H-T-H motif" evidence="4">
    <location>
        <begin position="50"/>
        <end position="69"/>
    </location>
</feature>
<dbReference type="EMBL" id="JBIAPI010000002">
    <property type="protein sequence ID" value="MFF3223964.1"/>
    <property type="molecule type" value="Genomic_DNA"/>
</dbReference>
<dbReference type="PRINTS" id="PR00455">
    <property type="entry name" value="HTHTETR"/>
</dbReference>
<evidence type="ECO:0000256" key="1">
    <source>
        <dbReference type="ARBA" id="ARBA00023015"/>
    </source>
</evidence>
<dbReference type="InterPro" id="IPR009057">
    <property type="entry name" value="Homeodomain-like_sf"/>
</dbReference>
<keyword evidence="7" id="KW-1185">Reference proteome</keyword>
<sequence>MVDDTPPDELVRLWRLPTGPKLGRPAGLDVDQVVRTAVELADRDGLSGATLPKIAERLGVTPMSLYRHIGSKEELFVLMADAATGFPPEFPAPQDDWRPALREWAVALWSMHRRRPWLTQLPISGPPSGPGAIGWMDAGLRALRPTGLDAGAKVGVVMVVSGYVRQADLLAQQLEQGRRTTGLDETQTNRDYGRHMARLVDPERFPDAAELFGSGLFESALPPSTPDPSQDDFEFGLEVVLDGVAATVARIEAGA</sequence>
<evidence type="ECO:0000256" key="3">
    <source>
        <dbReference type="ARBA" id="ARBA00023163"/>
    </source>
</evidence>
<keyword evidence="2 4" id="KW-0238">DNA-binding</keyword>
<accession>A0ABW6QRV0</accession>
<evidence type="ECO:0000259" key="5">
    <source>
        <dbReference type="PROSITE" id="PS50977"/>
    </source>
</evidence>
<dbReference type="InterPro" id="IPR004111">
    <property type="entry name" value="Repressor_TetR_C"/>
</dbReference>
<dbReference type="Proteomes" id="UP001601948">
    <property type="component" value="Unassembled WGS sequence"/>
</dbReference>
<comment type="caution">
    <text evidence="6">The sequence shown here is derived from an EMBL/GenBank/DDBJ whole genome shotgun (WGS) entry which is preliminary data.</text>
</comment>
<dbReference type="PANTHER" id="PTHR30055">
    <property type="entry name" value="HTH-TYPE TRANSCRIPTIONAL REGULATOR RUTR"/>
    <property type="match status" value="1"/>
</dbReference>
<dbReference type="RefSeq" id="WP_387717237.1">
    <property type="nucleotide sequence ID" value="NZ_JBIAPI010000002.1"/>
</dbReference>
<reference evidence="6 7" key="1">
    <citation type="submission" date="2024-10" db="EMBL/GenBank/DDBJ databases">
        <title>The Natural Products Discovery Center: Release of the First 8490 Sequenced Strains for Exploring Actinobacteria Biosynthetic Diversity.</title>
        <authorList>
            <person name="Kalkreuter E."/>
            <person name="Kautsar S.A."/>
            <person name="Yang D."/>
            <person name="Bader C.D."/>
            <person name="Teijaro C.N."/>
            <person name="Fluegel L."/>
            <person name="Davis C.M."/>
            <person name="Simpson J.R."/>
            <person name="Lauterbach L."/>
            <person name="Steele A.D."/>
            <person name="Gui C."/>
            <person name="Meng S."/>
            <person name="Li G."/>
            <person name="Viehrig K."/>
            <person name="Ye F."/>
            <person name="Su P."/>
            <person name="Kiefer A.F."/>
            <person name="Nichols A."/>
            <person name="Cepeda A.J."/>
            <person name="Yan W."/>
            <person name="Fan B."/>
            <person name="Jiang Y."/>
            <person name="Adhikari A."/>
            <person name="Zheng C.-J."/>
            <person name="Schuster L."/>
            <person name="Cowan T.M."/>
            <person name="Smanski M.J."/>
            <person name="Chevrette M.G."/>
            <person name="De Carvalho L.P.S."/>
            <person name="Shen B."/>
        </authorList>
    </citation>
    <scope>NUCLEOTIDE SEQUENCE [LARGE SCALE GENOMIC DNA]</scope>
    <source>
        <strain evidence="6 7">NPDC003040</strain>
    </source>
</reference>
<protein>
    <submittedName>
        <fullName evidence="6">TetR/AcrR family transcriptional regulator</fullName>
    </submittedName>
</protein>
<dbReference type="InterPro" id="IPR050109">
    <property type="entry name" value="HTH-type_TetR-like_transc_reg"/>
</dbReference>
<evidence type="ECO:0000313" key="7">
    <source>
        <dbReference type="Proteomes" id="UP001601948"/>
    </source>
</evidence>
<dbReference type="Gene3D" id="1.10.357.10">
    <property type="entry name" value="Tetracycline Repressor, domain 2"/>
    <property type="match status" value="1"/>
</dbReference>
<dbReference type="PROSITE" id="PS50977">
    <property type="entry name" value="HTH_TETR_2"/>
    <property type="match status" value="1"/>
</dbReference>
<keyword evidence="1" id="KW-0805">Transcription regulation</keyword>
<dbReference type="InterPro" id="IPR036271">
    <property type="entry name" value="Tet_transcr_reg_TetR-rel_C_sf"/>
</dbReference>
<dbReference type="Pfam" id="PF00440">
    <property type="entry name" value="TetR_N"/>
    <property type="match status" value="1"/>
</dbReference>
<dbReference type="Gene3D" id="1.10.10.60">
    <property type="entry name" value="Homeodomain-like"/>
    <property type="match status" value="1"/>
</dbReference>
<keyword evidence="3" id="KW-0804">Transcription</keyword>
<evidence type="ECO:0000313" key="6">
    <source>
        <dbReference type="EMBL" id="MFF3223964.1"/>
    </source>
</evidence>
<evidence type="ECO:0000256" key="2">
    <source>
        <dbReference type="ARBA" id="ARBA00023125"/>
    </source>
</evidence>
<dbReference type="Pfam" id="PF02909">
    <property type="entry name" value="TetR_C_1"/>
    <property type="match status" value="1"/>
</dbReference>
<organism evidence="6 7">
    <name type="scientific">Nocardia suismassiliense</name>
    <dbReference type="NCBI Taxonomy" id="2077092"/>
    <lineage>
        <taxon>Bacteria</taxon>
        <taxon>Bacillati</taxon>
        <taxon>Actinomycetota</taxon>
        <taxon>Actinomycetes</taxon>
        <taxon>Mycobacteriales</taxon>
        <taxon>Nocardiaceae</taxon>
        <taxon>Nocardia</taxon>
    </lineage>
</organism>
<dbReference type="InterPro" id="IPR001647">
    <property type="entry name" value="HTH_TetR"/>
</dbReference>